<dbReference type="Pfam" id="PF02464">
    <property type="entry name" value="CinA"/>
    <property type="match status" value="1"/>
</dbReference>
<dbReference type="InterPro" id="IPR001453">
    <property type="entry name" value="MoaB/Mog_dom"/>
</dbReference>
<reference evidence="4" key="1">
    <citation type="journal article" date="2019" name="Int. J. Syst. Evol. Microbiol.">
        <title>The Global Catalogue of Microorganisms (GCM) 10K type strain sequencing project: providing services to taxonomists for standard genome sequencing and annotation.</title>
        <authorList>
            <consortium name="The Broad Institute Genomics Platform"/>
            <consortium name="The Broad Institute Genome Sequencing Center for Infectious Disease"/>
            <person name="Wu L."/>
            <person name="Ma J."/>
        </authorList>
    </citation>
    <scope>NUCLEOTIDE SEQUENCE [LARGE SCALE GENOMIC DNA]</scope>
    <source>
        <strain evidence="4">JCM 3389</strain>
    </source>
</reference>
<dbReference type="InterPro" id="IPR036653">
    <property type="entry name" value="CinA-like_C"/>
</dbReference>
<dbReference type="InterPro" id="IPR050101">
    <property type="entry name" value="CinA"/>
</dbReference>
<feature type="domain" description="MoaB/Mog" evidence="2">
    <location>
        <begin position="4"/>
        <end position="172"/>
    </location>
</feature>
<evidence type="ECO:0000259" key="2">
    <source>
        <dbReference type="SMART" id="SM00852"/>
    </source>
</evidence>
<dbReference type="CDD" id="cd00885">
    <property type="entry name" value="cinA"/>
    <property type="match status" value="1"/>
</dbReference>
<dbReference type="SMART" id="SM00852">
    <property type="entry name" value="MoCF_biosynth"/>
    <property type="match status" value="1"/>
</dbReference>
<dbReference type="InterPro" id="IPR008135">
    <property type="entry name" value="Competence-induced_CinA"/>
</dbReference>
<dbReference type="RefSeq" id="WP_379832340.1">
    <property type="nucleotide sequence ID" value="NZ_JBHUHU010000006.1"/>
</dbReference>
<evidence type="ECO:0000313" key="3">
    <source>
        <dbReference type="EMBL" id="MFD2101758.1"/>
    </source>
</evidence>
<dbReference type="SUPFAM" id="SSF142433">
    <property type="entry name" value="CinA-like"/>
    <property type="match status" value="1"/>
</dbReference>
<dbReference type="HAMAP" id="MF_00226_B">
    <property type="entry name" value="CinA_B"/>
    <property type="match status" value="1"/>
</dbReference>
<evidence type="ECO:0000256" key="1">
    <source>
        <dbReference type="HAMAP-Rule" id="MF_00226"/>
    </source>
</evidence>
<dbReference type="Pfam" id="PF00994">
    <property type="entry name" value="MoCF_biosynth"/>
    <property type="match status" value="1"/>
</dbReference>
<dbReference type="EMBL" id="JBHUHU010000006">
    <property type="protein sequence ID" value="MFD2101758.1"/>
    <property type="molecule type" value="Genomic_DNA"/>
</dbReference>
<keyword evidence="4" id="KW-1185">Reference proteome</keyword>
<dbReference type="PANTHER" id="PTHR13939:SF0">
    <property type="entry name" value="NMN AMIDOHYDROLASE-LIKE PROTEIN YFAY"/>
    <property type="match status" value="1"/>
</dbReference>
<dbReference type="NCBIfam" id="TIGR00199">
    <property type="entry name" value="PncC_domain"/>
    <property type="match status" value="1"/>
</dbReference>
<dbReference type="InterPro" id="IPR008136">
    <property type="entry name" value="CinA_C"/>
</dbReference>
<protein>
    <recommendedName>
        <fullName evidence="1">CinA-like protein</fullName>
    </recommendedName>
</protein>
<comment type="caution">
    <text evidence="3">The sequence shown here is derived from an EMBL/GenBank/DDBJ whole genome shotgun (WGS) entry which is preliminary data.</text>
</comment>
<proteinExistence type="inferred from homology"/>
<dbReference type="InterPro" id="IPR041424">
    <property type="entry name" value="CinA_KH"/>
</dbReference>
<dbReference type="Pfam" id="PF18146">
    <property type="entry name" value="CinA_KH"/>
    <property type="match status" value="1"/>
</dbReference>
<dbReference type="NCBIfam" id="TIGR00177">
    <property type="entry name" value="molyb_syn"/>
    <property type="match status" value="1"/>
</dbReference>
<gene>
    <name evidence="3" type="ORF">ACFSJE_18350</name>
</gene>
<evidence type="ECO:0000313" key="4">
    <source>
        <dbReference type="Proteomes" id="UP001597342"/>
    </source>
</evidence>
<dbReference type="InterPro" id="IPR036425">
    <property type="entry name" value="MoaB/Mog-like_dom_sf"/>
</dbReference>
<dbReference type="Gene3D" id="3.90.950.20">
    <property type="entry name" value="CinA-like"/>
    <property type="match status" value="1"/>
</dbReference>
<dbReference type="Gene3D" id="3.40.980.10">
    <property type="entry name" value="MoaB/Mog-like domain"/>
    <property type="match status" value="1"/>
</dbReference>
<sequence length="415" mass="46090">MQAEIITIGDEILIGQIVDTNSAFIAKELNKIGVSIYQITSVQDDRKHILEALEDAGRRSSVVIITGGLGPTKDDVTKHTLCEFFEDELVQDESVLNHIEELFKKYINTPISDLNRQQALVPTKATVLQNYFGTAPGLWMKKGNTAFVSLPGVPYEMKNLMTRSVLPKIVEEFERPYILHKTIMTYGLGESSIALKLEDWENNLPNFIKFAYLPNLGRVRLRLSAKGTDKDFLMASITDEVKKLYPIIGDIIVGEEEDESIEYQIGKLLTDKQLTLATAESFTGGKIAESITSVPGASKYFKGSVVSYATEMKVKLLSVPEKLIQQHSVVSEEVAIAMAENVKRIMNTDFSIATTGNAGPTKGDSDADVGTVFIAISTPERTFAEKFSMGNLRERVVEKSVNKAFELLFKEILKF</sequence>
<dbReference type="NCBIfam" id="NF001813">
    <property type="entry name" value="PRK00549.1"/>
    <property type="match status" value="1"/>
</dbReference>
<dbReference type="PANTHER" id="PTHR13939">
    <property type="entry name" value="NICOTINAMIDE-NUCLEOTIDE AMIDOHYDROLASE PNCC"/>
    <property type="match status" value="1"/>
</dbReference>
<organism evidence="3 4">
    <name type="scientific">Flagellimonas iocasae</name>
    <dbReference type="NCBI Taxonomy" id="2055905"/>
    <lineage>
        <taxon>Bacteria</taxon>
        <taxon>Pseudomonadati</taxon>
        <taxon>Bacteroidota</taxon>
        <taxon>Flavobacteriia</taxon>
        <taxon>Flavobacteriales</taxon>
        <taxon>Flavobacteriaceae</taxon>
        <taxon>Flagellimonas</taxon>
    </lineage>
</organism>
<comment type="similarity">
    <text evidence="1">Belongs to the CinA family.</text>
</comment>
<dbReference type="SUPFAM" id="SSF53218">
    <property type="entry name" value="Molybdenum cofactor biosynthesis proteins"/>
    <property type="match status" value="1"/>
</dbReference>
<dbReference type="PIRSF" id="PIRSF006728">
    <property type="entry name" value="CinA"/>
    <property type="match status" value="1"/>
</dbReference>
<name>A0ABW4Y5Z6_9FLAO</name>
<dbReference type="NCBIfam" id="TIGR00200">
    <property type="entry name" value="cinA_nterm"/>
    <property type="match status" value="1"/>
</dbReference>
<accession>A0ABW4Y5Z6</accession>
<dbReference type="Proteomes" id="UP001597342">
    <property type="component" value="Unassembled WGS sequence"/>
</dbReference>